<feature type="region of interest" description="Disordered" evidence="2">
    <location>
        <begin position="536"/>
        <end position="713"/>
    </location>
</feature>
<feature type="compositionally biased region" description="Polar residues" evidence="2">
    <location>
        <begin position="143"/>
        <end position="152"/>
    </location>
</feature>
<feature type="compositionally biased region" description="Basic and acidic residues" evidence="2">
    <location>
        <begin position="565"/>
        <end position="620"/>
    </location>
</feature>
<dbReference type="AlphaFoldDB" id="A0A3N4I2D1"/>
<feature type="region of interest" description="Disordered" evidence="2">
    <location>
        <begin position="128"/>
        <end position="157"/>
    </location>
</feature>
<feature type="compositionally biased region" description="Basic residues" evidence="2">
    <location>
        <begin position="701"/>
        <end position="713"/>
    </location>
</feature>
<accession>A0A3N4I2D1</accession>
<feature type="region of interest" description="Disordered" evidence="2">
    <location>
        <begin position="87"/>
        <end position="110"/>
    </location>
</feature>
<feature type="coiled-coil region" evidence="1">
    <location>
        <begin position="416"/>
        <end position="443"/>
    </location>
</feature>
<sequence>MKLYTTHAHDAHLINLLTTKLEPEPLDEPVTQEQDNITNPNPRQTLIEQQHSNHARLNHQFRALQAKFEAKMLEHQSQLEQVRPSIHPLLLPPSSENQALTPSNAPQLENDYHNLRTENTRLRQALLTNHPPANPLPKPVPSGPSQTHQTPTGPRLDTDPAGQLAFRTAAFLTATTGVYHYLICNKARIYFVVRNDSDVSFGPNACENLRGAVRAWEMKWEERRWEARERERRRWEEKRREARERERRRREERRVGYWGWPVVEPSGWDGYDGRGQMYGGGGRCGLGRYGGKRTERRAYHPYRRSGYRQERSGRGRTFGGAMSDRDPFYQRYFFQWNWVFIRKGNANRDQCREGAHVHMHTFLTRHVHPQNTIPTPNHLHLPLNTAHNTHHTNLLTMKIKPEPLDDLPHPTAEYIHKSLLRKLAALKAQVEQTELALHHVQTQLLVQQAPPGNEHHTNNNDDNKPHIPAPPPLPPSITTCTATAIPETPSTTPSFAQVSAKAKQILNRARKAAEKKAERKAEREAVKLGKRLEREAAAAKQSQENVAKSSEVMVEQRNAEVNMGRQEDMWDRWDRETERERETGSRYSERDGGWERERERDEPWRERGRSWREQRSETGARENLGYNRDRSVSPARYESSSRYYEQRYDYEPARRHRSPQAHHHHGQYPHHQHHHVASSYRHDPRGDAPYDTPDSSAQYRSRYRSPRRTGRYC</sequence>
<dbReference type="EMBL" id="ML119691">
    <property type="protein sequence ID" value="RPA80149.1"/>
    <property type="molecule type" value="Genomic_DNA"/>
</dbReference>
<feature type="compositionally biased region" description="Basic and acidic residues" evidence="2">
    <location>
        <begin position="644"/>
        <end position="653"/>
    </location>
</feature>
<evidence type="ECO:0000313" key="3">
    <source>
        <dbReference type="EMBL" id="RPA80149.1"/>
    </source>
</evidence>
<name>A0A3N4I2D1_ASCIM</name>
<feature type="compositionally biased region" description="Polar residues" evidence="2">
    <location>
        <begin position="94"/>
        <end position="107"/>
    </location>
</feature>
<reference evidence="3 4" key="1">
    <citation type="journal article" date="2018" name="Nat. Ecol. Evol.">
        <title>Pezizomycetes genomes reveal the molecular basis of ectomycorrhizal truffle lifestyle.</title>
        <authorList>
            <person name="Murat C."/>
            <person name="Payen T."/>
            <person name="Noel B."/>
            <person name="Kuo A."/>
            <person name="Morin E."/>
            <person name="Chen J."/>
            <person name="Kohler A."/>
            <person name="Krizsan K."/>
            <person name="Balestrini R."/>
            <person name="Da Silva C."/>
            <person name="Montanini B."/>
            <person name="Hainaut M."/>
            <person name="Levati E."/>
            <person name="Barry K.W."/>
            <person name="Belfiori B."/>
            <person name="Cichocki N."/>
            <person name="Clum A."/>
            <person name="Dockter R.B."/>
            <person name="Fauchery L."/>
            <person name="Guy J."/>
            <person name="Iotti M."/>
            <person name="Le Tacon F."/>
            <person name="Lindquist E.A."/>
            <person name="Lipzen A."/>
            <person name="Malagnac F."/>
            <person name="Mello A."/>
            <person name="Molinier V."/>
            <person name="Miyauchi S."/>
            <person name="Poulain J."/>
            <person name="Riccioni C."/>
            <person name="Rubini A."/>
            <person name="Sitrit Y."/>
            <person name="Splivallo R."/>
            <person name="Traeger S."/>
            <person name="Wang M."/>
            <person name="Zifcakova L."/>
            <person name="Wipf D."/>
            <person name="Zambonelli A."/>
            <person name="Paolocci F."/>
            <person name="Nowrousian M."/>
            <person name="Ottonello S."/>
            <person name="Baldrian P."/>
            <person name="Spatafora J.W."/>
            <person name="Henrissat B."/>
            <person name="Nagy L.G."/>
            <person name="Aury J.M."/>
            <person name="Wincker P."/>
            <person name="Grigoriev I.V."/>
            <person name="Bonfante P."/>
            <person name="Martin F.M."/>
        </authorList>
    </citation>
    <scope>NUCLEOTIDE SEQUENCE [LARGE SCALE GENOMIC DNA]</scope>
    <source>
        <strain evidence="3 4">RN42</strain>
    </source>
</reference>
<keyword evidence="4" id="KW-1185">Reference proteome</keyword>
<dbReference type="Proteomes" id="UP000275078">
    <property type="component" value="Unassembled WGS sequence"/>
</dbReference>
<feature type="compositionally biased region" description="Pro residues" evidence="2">
    <location>
        <begin position="132"/>
        <end position="142"/>
    </location>
</feature>
<keyword evidence="1" id="KW-0175">Coiled coil</keyword>
<feature type="compositionally biased region" description="Basic and acidic residues" evidence="2">
    <location>
        <begin position="453"/>
        <end position="465"/>
    </location>
</feature>
<feature type="coiled-coil region" evidence="1">
    <location>
        <begin position="225"/>
        <end position="252"/>
    </location>
</feature>
<feature type="region of interest" description="Disordered" evidence="2">
    <location>
        <begin position="450"/>
        <end position="475"/>
    </location>
</feature>
<feature type="compositionally biased region" description="Basic residues" evidence="2">
    <location>
        <begin position="654"/>
        <end position="676"/>
    </location>
</feature>
<gene>
    <name evidence="3" type="ORF">BJ508DRAFT_377233</name>
</gene>
<evidence type="ECO:0000256" key="1">
    <source>
        <dbReference type="SAM" id="Coils"/>
    </source>
</evidence>
<evidence type="ECO:0000256" key="2">
    <source>
        <dbReference type="SAM" id="MobiDB-lite"/>
    </source>
</evidence>
<protein>
    <submittedName>
        <fullName evidence="3">Uncharacterized protein</fullName>
    </submittedName>
</protein>
<organism evidence="3 4">
    <name type="scientific">Ascobolus immersus RN42</name>
    <dbReference type="NCBI Taxonomy" id="1160509"/>
    <lineage>
        <taxon>Eukaryota</taxon>
        <taxon>Fungi</taxon>
        <taxon>Dikarya</taxon>
        <taxon>Ascomycota</taxon>
        <taxon>Pezizomycotina</taxon>
        <taxon>Pezizomycetes</taxon>
        <taxon>Pezizales</taxon>
        <taxon>Ascobolaceae</taxon>
        <taxon>Ascobolus</taxon>
    </lineage>
</organism>
<evidence type="ECO:0000313" key="4">
    <source>
        <dbReference type="Proteomes" id="UP000275078"/>
    </source>
</evidence>
<proteinExistence type="predicted"/>